<dbReference type="Proteomes" id="UP001163046">
    <property type="component" value="Unassembled WGS sequence"/>
</dbReference>
<sequence>MELNGKRNIQEPDDLSSYDFLSFAKTKFQNGEICQFTRVPLMSSLLSSDIDDDRKASCAISVAILRFMRDMGEPRFDDEDSEIAEVTKITQPSSKAYTSGTTFKRKVASEKTQMMSLMSHDVPPLVMMNRSTTNIEKVQFITSFGIRRPRLRDEIYCQICRQLINNGSQTSYARGWILLALCVGVFAPSDKLLNYLRNFLKQGPGEFGDYCYKILQRTLQMDCRAQPPTIVELEAVKTQSPLILPIIFMDGSTKTFEVDPAVSCTELCHLIKKELGLRDIFGFSILLNLQIRFPTGAVEMKVSWMPSL</sequence>
<feature type="domain" description="MyTH4" evidence="3">
    <location>
        <begin position="36"/>
        <end position="237"/>
    </location>
</feature>
<keyword evidence="5" id="KW-1185">Reference proteome</keyword>
<dbReference type="PANTHER" id="PTHR22692:SF26">
    <property type="entry name" value="SH3 DOMAIN-CONTAINING PROTEIN"/>
    <property type="match status" value="1"/>
</dbReference>
<evidence type="ECO:0000259" key="2">
    <source>
        <dbReference type="PROSITE" id="PS50057"/>
    </source>
</evidence>
<dbReference type="InterPro" id="IPR029071">
    <property type="entry name" value="Ubiquitin-like_domsf"/>
</dbReference>
<dbReference type="GO" id="GO:0005856">
    <property type="term" value="C:cytoskeleton"/>
    <property type="evidence" value="ECO:0007669"/>
    <property type="project" value="InterPro"/>
</dbReference>
<dbReference type="PROSITE" id="PS50057">
    <property type="entry name" value="FERM_3"/>
    <property type="match status" value="1"/>
</dbReference>
<dbReference type="SMART" id="SM00139">
    <property type="entry name" value="MyTH4"/>
    <property type="match status" value="1"/>
</dbReference>
<accession>A0A9W9ZGJ1</accession>
<dbReference type="InterPro" id="IPR000857">
    <property type="entry name" value="MyTH4_dom"/>
</dbReference>
<proteinExistence type="inferred from homology"/>
<evidence type="ECO:0000259" key="3">
    <source>
        <dbReference type="PROSITE" id="PS51016"/>
    </source>
</evidence>
<organism evidence="4 5">
    <name type="scientific">Desmophyllum pertusum</name>
    <dbReference type="NCBI Taxonomy" id="174260"/>
    <lineage>
        <taxon>Eukaryota</taxon>
        <taxon>Metazoa</taxon>
        <taxon>Cnidaria</taxon>
        <taxon>Anthozoa</taxon>
        <taxon>Hexacorallia</taxon>
        <taxon>Scleractinia</taxon>
        <taxon>Caryophylliina</taxon>
        <taxon>Caryophylliidae</taxon>
        <taxon>Desmophyllum</taxon>
    </lineage>
</organism>
<gene>
    <name evidence="4" type="primary">MYO7A_1</name>
    <name evidence="4" type="ORF">OS493_001471</name>
</gene>
<dbReference type="Gene3D" id="1.25.40.530">
    <property type="entry name" value="MyTH4 domain"/>
    <property type="match status" value="1"/>
</dbReference>
<dbReference type="InterPro" id="IPR051567">
    <property type="entry name" value="Unconventional_Myosin_ATPase"/>
</dbReference>
<dbReference type="AlphaFoldDB" id="A0A9W9ZGJ1"/>
<comment type="caution">
    <text evidence="4">The sequence shown here is derived from an EMBL/GenBank/DDBJ whole genome shotgun (WGS) entry which is preliminary data.</text>
</comment>
<reference evidence="4" key="1">
    <citation type="submission" date="2023-01" db="EMBL/GenBank/DDBJ databases">
        <title>Genome assembly of the deep-sea coral Lophelia pertusa.</title>
        <authorList>
            <person name="Herrera S."/>
            <person name="Cordes E."/>
        </authorList>
    </citation>
    <scope>NUCLEOTIDE SEQUENCE</scope>
    <source>
        <strain evidence="4">USNM1676648</strain>
        <tissue evidence="4">Polyp</tissue>
    </source>
</reference>
<dbReference type="OrthoDB" id="6108017at2759"/>
<dbReference type="InterPro" id="IPR000299">
    <property type="entry name" value="FERM_domain"/>
</dbReference>
<evidence type="ECO:0000256" key="1">
    <source>
        <dbReference type="ARBA" id="ARBA00008314"/>
    </source>
</evidence>
<comment type="similarity">
    <text evidence="1">Belongs to the TRAFAC class myosin-kinesin ATPase superfamily. Myosin family.</text>
</comment>
<dbReference type="Pfam" id="PF00784">
    <property type="entry name" value="MyTH4"/>
    <property type="match status" value="1"/>
</dbReference>
<feature type="domain" description="FERM" evidence="2">
    <location>
        <begin position="242"/>
        <end position="308"/>
    </location>
</feature>
<evidence type="ECO:0000313" key="4">
    <source>
        <dbReference type="EMBL" id="KAJ7381346.1"/>
    </source>
</evidence>
<dbReference type="EMBL" id="MU826350">
    <property type="protein sequence ID" value="KAJ7381346.1"/>
    <property type="molecule type" value="Genomic_DNA"/>
</dbReference>
<protein>
    <submittedName>
        <fullName evidence="4">Unconventional myosin-VIIa</fullName>
    </submittedName>
</protein>
<dbReference type="InterPro" id="IPR038185">
    <property type="entry name" value="MyTH4_dom_sf"/>
</dbReference>
<dbReference type="PANTHER" id="PTHR22692">
    <property type="entry name" value="MYOSIN VII, XV"/>
    <property type="match status" value="1"/>
</dbReference>
<dbReference type="SUPFAM" id="SSF54236">
    <property type="entry name" value="Ubiquitin-like"/>
    <property type="match status" value="1"/>
</dbReference>
<evidence type="ECO:0000313" key="5">
    <source>
        <dbReference type="Proteomes" id="UP001163046"/>
    </source>
</evidence>
<name>A0A9W9ZGJ1_9CNID</name>
<dbReference type="Pfam" id="PF21989">
    <property type="entry name" value="RA_2"/>
    <property type="match status" value="1"/>
</dbReference>
<dbReference type="PROSITE" id="PS51016">
    <property type="entry name" value="MYTH4"/>
    <property type="match status" value="1"/>
</dbReference>
<dbReference type="Gene3D" id="3.10.20.90">
    <property type="entry name" value="Phosphatidylinositol 3-kinase Catalytic Subunit, Chain A, domain 1"/>
    <property type="match status" value="1"/>
</dbReference>